<name>A0AA85JRZ5_TRIRE</name>
<reference evidence="4" key="2">
    <citation type="submission" date="2023-11" db="UniProtKB">
        <authorList>
            <consortium name="WormBaseParasite"/>
        </authorList>
    </citation>
    <scope>IDENTIFICATION</scope>
</reference>
<feature type="region of interest" description="Disordered" evidence="1">
    <location>
        <begin position="392"/>
        <end position="415"/>
    </location>
</feature>
<keyword evidence="3" id="KW-1185">Reference proteome</keyword>
<feature type="compositionally biased region" description="Polar residues" evidence="1">
    <location>
        <begin position="353"/>
        <end position="366"/>
    </location>
</feature>
<dbReference type="Proteomes" id="UP000050795">
    <property type="component" value="Unassembled WGS sequence"/>
</dbReference>
<feature type="transmembrane region" description="Helical" evidence="2">
    <location>
        <begin position="154"/>
        <end position="176"/>
    </location>
</feature>
<sequence>MATEADHQMNVTYNLQDISPTFLSQKYAKRYQKYKNSERALSKYEGNLFVSSLPVQLDHVDQYYYDDVIKKMMPKKFPLKSTSLQNSHIQSKSTFPFSSYCCCCCCCRDCCRTHTQNNDNNNINSHNDTMDDGYSSTIKKCFSSTKFQHILHHVILILLAISTALSILLLLLGIFLNCRACLTTGCILGIASFGALLHGCLRHRSLPNSSMPIMLSASCIIYPPIGDHLSLTPNRFLRKQSSPEYFQQKLQQQKYRGHQCRLKTIDNPHYYYHYNNINSNYICNCTKNPTVLNKKNLNRANGINQAQTEKIEETESSNNSSLSSSTESAISTMSASVTTATVQPVKHHDNNDTCKSSYEQNSNSYPKHNKKVNKLKNYMKYKTQGSCRYAESSANKEHPMVNSTHSNNVNSASKMSKSFSPAENQVPFQSTQLKPRSTILMQEMKDKTVNDNNNNNNNTHLSHNNLTHMHTTEKQFQQPCSQYYYCFHRLSDTPYTCFRYNIDKNSQNCLADASDISLKYYHSLLSHYKPEVTGGETFTSVGDCLNVLNAFNYRVNCVNCVNRQVNHTNDEQYSRDDNTGLFGPCVWQSWKSWVD</sequence>
<feature type="compositionally biased region" description="Polar residues" evidence="1">
    <location>
        <begin position="401"/>
        <end position="415"/>
    </location>
</feature>
<keyword evidence="2" id="KW-0472">Membrane</keyword>
<evidence type="ECO:0000313" key="4">
    <source>
        <dbReference type="WBParaSite" id="TREG1_3860.1"/>
    </source>
</evidence>
<keyword evidence="2" id="KW-0812">Transmembrane</keyword>
<dbReference type="AlphaFoldDB" id="A0AA85JRZ5"/>
<reference evidence="3" key="1">
    <citation type="submission" date="2022-06" db="EMBL/GenBank/DDBJ databases">
        <authorList>
            <person name="Berger JAMES D."/>
            <person name="Berger JAMES D."/>
        </authorList>
    </citation>
    <scope>NUCLEOTIDE SEQUENCE [LARGE SCALE GENOMIC DNA]</scope>
</reference>
<evidence type="ECO:0000256" key="1">
    <source>
        <dbReference type="SAM" id="MobiDB-lite"/>
    </source>
</evidence>
<organism evidence="3 4">
    <name type="scientific">Trichobilharzia regenti</name>
    <name type="common">Nasal bird schistosome</name>
    <dbReference type="NCBI Taxonomy" id="157069"/>
    <lineage>
        <taxon>Eukaryota</taxon>
        <taxon>Metazoa</taxon>
        <taxon>Spiralia</taxon>
        <taxon>Lophotrochozoa</taxon>
        <taxon>Platyhelminthes</taxon>
        <taxon>Trematoda</taxon>
        <taxon>Digenea</taxon>
        <taxon>Strigeidida</taxon>
        <taxon>Schistosomatoidea</taxon>
        <taxon>Schistosomatidae</taxon>
        <taxon>Trichobilharzia</taxon>
    </lineage>
</organism>
<evidence type="ECO:0000313" key="3">
    <source>
        <dbReference type="Proteomes" id="UP000050795"/>
    </source>
</evidence>
<feature type="compositionally biased region" description="Low complexity" evidence="1">
    <location>
        <begin position="316"/>
        <end position="341"/>
    </location>
</feature>
<feature type="region of interest" description="Disordered" evidence="1">
    <location>
        <begin position="306"/>
        <end position="369"/>
    </location>
</feature>
<keyword evidence="2" id="KW-1133">Transmembrane helix</keyword>
<evidence type="ECO:0000256" key="2">
    <source>
        <dbReference type="SAM" id="Phobius"/>
    </source>
</evidence>
<dbReference type="WBParaSite" id="TREG1_3860.1">
    <property type="protein sequence ID" value="TREG1_3860.1"/>
    <property type="gene ID" value="TREG1_3860"/>
</dbReference>
<proteinExistence type="predicted"/>
<protein>
    <submittedName>
        <fullName evidence="4">Uncharacterized protein</fullName>
    </submittedName>
</protein>
<accession>A0AA85JRZ5</accession>